<evidence type="ECO:0000313" key="3">
    <source>
        <dbReference type="Proteomes" id="UP000652761"/>
    </source>
</evidence>
<proteinExistence type="predicted"/>
<comment type="caution">
    <text evidence="2">The sequence shown here is derived from an EMBL/GenBank/DDBJ whole genome shotgun (WGS) entry which is preliminary data.</text>
</comment>
<feature type="compositionally biased region" description="Polar residues" evidence="1">
    <location>
        <begin position="121"/>
        <end position="132"/>
    </location>
</feature>
<organism evidence="2 3">
    <name type="scientific">Colocasia esculenta</name>
    <name type="common">Wild taro</name>
    <name type="synonym">Arum esculentum</name>
    <dbReference type="NCBI Taxonomy" id="4460"/>
    <lineage>
        <taxon>Eukaryota</taxon>
        <taxon>Viridiplantae</taxon>
        <taxon>Streptophyta</taxon>
        <taxon>Embryophyta</taxon>
        <taxon>Tracheophyta</taxon>
        <taxon>Spermatophyta</taxon>
        <taxon>Magnoliopsida</taxon>
        <taxon>Liliopsida</taxon>
        <taxon>Araceae</taxon>
        <taxon>Aroideae</taxon>
        <taxon>Colocasieae</taxon>
        <taxon>Colocasia</taxon>
    </lineage>
</organism>
<dbReference type="PANTHER" id="PTHR31343:SF29">
    <property type="entry name" value="DUF789 DOMAIN-CONTAINING PROTEIN"/>
    <property type="match status" value="1"/>
</dbReference>
<gene>
    <name evidence="2" type="ORF">Taro_013628</name>
</gene>
<protein>
    <submittedName>
        <fullName evidence="2">Uncharacterized protein</fullName>
    </submittedName>
</protein>
<feature type="compositionally biased region" description="Acidic residues" evidence="1">
    <location>
        <begin position="135"/>
        <end position="145"/>
    </location>
</feature>
<dbReference type="Pfam" id="PF05623">
    <property type="entry name" value="DUF789"/>
    <property type="match status" value="1"/>
</dbReference>
<dbReference type="EMBL" id="NMUH01000551">
    <property type="protein sequence ID" value="MQL81169.1"/>
    <property type="molecule type" value="Genomic_DNA"/>
</dbReference>
<evidence type="ECO:0000256" key="1">
    <source>
        <dbReference type="SAM" id="MobiDB-lite"/>
    </source>
</evidence>
<sequence>MSYSNLQSFLRCTTPTVPSQSLPKASVRNLIEKWQLSISGDAVEYFTLDDLWGCYDEWSAYGAGTPICLENGKTVVQYYTPFLSGIQLYVGKSFSLRRTREDSDFEVETDSASSDSEDGKLSTTNSDNSSRTWDLLEDSGAEQDGDNYKMKERFGELYLQHFDIAAPHLRLPLRDQINMLAEEYPGLKSLRSIDLSPASWMAVAWYPIYHIPAQRNPKELYSAFLTYHTLSSSFQDNISMETVEHINCTDVKSEEVKMITKEENGGTNISLSPFGLASYRMQSHVWIDPKSEDYERLTSLWRAAASWLMQLDVYHSDFTFFSSRSI</sequence>
<dbReference type="AlphaFoldDB" id="A0A843UMP5"/>
<accession>A0A843UMP5</accession>
<dbReference type="InterPro" id="IPR008507">
    <property type="entry name" value="DUF789"/>
</dbReference>
<evidence type="ECO:0000313" key="2">
    <source>
        <dbReference type="EMBL" id="MQL81169.1"/>
    </source>
</evidence>
<dbReference type="OrthoDB" id="1896065at2759"/>
<dbReference type="PANTHER" id="PTHR31343">
    <property type="entry name" value="T15D22.8"/>
    <property type="match status" value="1"/>
</dbReference>
<keyword evidence="3" id="KW-1185">Reference proteome</keyword>
<feature type="region of interest" description="Disordered" evidence="1">
    <location>
        <begin position="105"/>
        <end position="146"/>
    </location>
</feature>
<reference evidence="2" key="1">
    <citation type="submission" date="2017-07" db="EMBL/GenBank/DDBJ databases">
        <title>Taro Niue Genome Assembly and Annotation.</title>
        <authorList>
            <person name="Atibalentja N."/>
            <person name="Keating K."/>
            <person name="Fields C.J."/>
        </authorList>
    </citation>
    <scope>NUCLEOTIDE SEQUENCE</scope>
    <source>
        <strain evidence="2">Niue_2</strain>
        <tissue evidence="2">Leaf</tissue>
    </source>
</reference>
<name>A0A843UMP5_COLES</name>
<dbReference type="Proteomes" id="UP000652761">
    <property type="component" value="Unassembled WGS sequence"/>
</dbReference>